<evidence type="ECO:0000313" key="5">
    <source>
        <dbReference type="Proteomes" id="UP001515480"/>
    </source>
</evidence>
<dbReference type="Pfam" id="PF18201">
    <property type="entry name" value="PIH1_CS"/>
    <property type="match status" value="1"/>
</dbReference>
<dbReference type="InterPro" id="IPR052298">
    <property type="entry name" value="ZMYND10"/>
</dbReference>
<name>A0AB34IYH9_PRYPA</name>
<evidence type="ECO:0000259" key="3">
    <source>
        <dbReference type="Pfam" id="PF18201"/>
    </source>
</evidence>
<evidence type="ECO:0000256" key="1">
    <source>
        <dbReference type="ARBA" id="ARBA00008511"/>
    </source>
</evidence>
<feature type="compositionally biased region" description="Basic and acidic residues" evidence="2">
    <location>
        <begin position="853"/>
        <end position="862"/>
    </location>
</feature>
<accession>A0AB34IYH9</accession>
<comment type="caution">
    <text evidence="4">The sequence shown here is derived from an EMBL/GenBank/DDBJ whole genome shotgun (WGS) entry which is preliminary data.</text>
</comment>
<dbReference type="Gene3D" id="1.25.40.10">
    <property type="entry name" value="Tetratricopeptide repeat domain"/>
    <property type="match status" value="1"/>
</dbReference>
<feature type="domain" description="PIH1D1/2/3 CS-like" evidence="3">
    <location>
        <begin position="901"/>
        <end position="964"/>
    </location>
</feature>
<evidence type="ECO:0000313" key="4">
    <source>
        <dbReference type="EMBL" id="KAL1510257.1"/>
    </source>
</evidence>
<dbReference type="GO" id="GO:0005737">
    <property type="term" value="C:cytoplasm"/>
    <property type="evidence" value="ECO:0007669"/>
    <property type="project" value="TreeGrafter"/>
</dbReference>
<proteinExistence type="inferred from homology"/>
<protein>
    <recommendedName>
        <fullName evidence="3">PIH1D1/2/3 CS-like domain-containing protein</fullName>
    </recommendedName>
</protein>
<sequence length="968" mass="106120">MQVKGEHENMGDVVGPLNALEAERYCEELRTFEFAELGGKKWLQQHEFLTKLNIQAHVNASQQRDEFVLEAFVLHEKIPLLIRELIACELWKQNALPLMRDWLNKNNSIKGYLLIYQEAVLANLLEALLFHKDGCDAAGDLVVELADYCHRKLVWLLNVTPPDRPKDKDALKKQLLKESEEDYLLAQERTVAMSCATCTLSIVRFLTDHLASLPLAVTARILDTYDILMLLGPLLELKPWQAQSADGEMRRFANGTWARVSDSEKSKTSKCEIQGWLAVYNLVCDPAVRRRYQFNSFRKNALLRLRGLLHETLVDQVPVLVELQRALDEMTLSEAPNAAEGKPAYVLEQLPELRDSLSKGISWRKVADEQLSDSLNDSEEEKRATAQMLAGVFDMDGMDELIEQVNGGGAMQEKKLTYFLEVTFLDSSGAEVAKIVAESEDDALQDQAPFIIPNEQKQTLIPMKCNEGGCVKVALNSGLGEPWTSQAELELADDKKKQWHQVGVNPDCIRVQLHFLRAPDGSGFHLIHTRVTPPPLCTLTLSFKDAKDGSEAVVRACGRGVLPQTPYKVKELDSFVRVPKLCCASAVLEVGNELDRFECSPTDLQLGGASQMQWRQVGKSHLELRVQIKLAPSAEGGYVITHLRATLPSGARGHAETSKESAKSSDVSPVVKCEAGSGSCASKGVIDTFADTPAAEAAAADAAAPDVAMEAEQAVPAPAVAPPAAARSTKVEADELFTQDNMEAAAEIYTKLINQSRENSPSLLSNRAACHLALGAFDACIADCDEALHSGAKLAPRVQIKLLLRRCEARRLSGKPGCIFQACEDLAAAKALPQNENTAAMIRTAEEKLDAGIRGEDAEPPKNPRLPPASKNLPNEDIENETNGLKQPVLHSAISNSEAGGRQLELLVELPGVTAFKELTLELSANRIELSGSGYFLNATLPITVDSEKTSARFSKKSQTLKIFAQEA</sequence>
<organism evidence="4 5">
    <name type="scientific">Prymnesium parvum</name>
    <name type="common">Toxic golden alga</name>
    <dbReference type="NCBI Taxonomy" id="97485"/>
    <lineage>
        <taxon>Eukaryota</taxon>
        <taxon>Haptista</taxon>
        <taxon>Haptophyta</taxon>
        <taxon>Prymnesiophyceae</taxon>
        <taxon>Prymnesiales</taxon>
        <taxon>Prymnesiaceae</taxon>
        <taxon>Prymnesium</taxon>
    </lineage>
</organism>
<dbReference type="PANTHER" id="PTHR13244:SF7">
    <property type="entry name" value="ZINC FINGER MYND DOMAIN-CONTAINING PROTEIN 10"/>
    <property type="match status" value="1"/>
</dbReference>
<dbReference type="PANTHER" id="PTHR13244">
    <property type="entry name" value="ZINC FINGER MYND DOMAIN CONTAINING PROTEIN 10"/>
    <property type="match status" value="1"/>
</dbReference>
<dbReference type="Proteomes" id="UP001515480">
    <property type="component" value="Unassembled WGS sequence"/>
</dbReference>
<comment type="similarity">
    <text evidence="1">Belongs to the PIH1 family.</text>
</comment>
<dbReference type="EMBL" id="JBGBPQ010000015">
    <property type="protein sequence ID" value="KAL1510257.1"/>
    <property type="molecule type" value="Genomic_DNA"/>
</dbReference>
<dbReference type="InterPro" id="IPR011990">
    <property type="entry name" value="TPR-like_helical_dom_sf"/>
</dbReference>
<reference evidence="4 5" key="1">
    <citation type="journal article" date="2024" name="Science">
        <title>Giant polyketide synthase enzymes in the biosynthesis of giant marine polyether toxins.</title>
        <authorList>
            <person name="Fallon T.R."/>
            <person name="Shende V.V."/>
            <person name="Wierzbicki I.H."/>
            <person name="Pendleton A.L."/>
            <person name="Watervoot N.F."/>
            <person name="Auber R.P."/>
            <person name="Gonzalez D.J."/>
            <person name="Wisecaver J.H."/>
            <person name="Moore B.S."/>
        </authorList>
    </citation>
    <scope>NUCLEOTIDE SEQUENCE [LARGE SCALE GENOMIC DNA]</scope>
    <source>
        <strain evidence="4 5">12B1</strain>
    </source>
</reference>
<dbReference type="InterPro" id="IPR041442">
    <property type="entry name" value="PIH1D1/2/3_CS-like"/>
</dbReference>
<gene>
    <name evidence="4" type="ORF">AB1Y20_006581</name>
</gene>
<evidence type="ECO:0000256" key="2">
    <source>
        <dbReference type="SAM" id="MobiDB-lite"/>
    </source>
</evidence>
<feature type="region of interest" description="Disordered" evidence="2">
    <location>
        <begin position="853"/>
        <end position="882"/>
    </location>
</feature>
<dbReference type="SUPFAM" id="SSF48452">
    <property type="entry name" value="TPR-like"/>
    <property type="match status" value="1"/>
</dbReference>
<dbReference type="AlphaFoldDB" id="A0AB34IYH9"/>
<keyword evidence="5" id="KW-1185">Reference proteome</keyword>
<dbReference type="CDD" id="cd00298">
    <property type="entry name" value="ACD_sHsps_p23-like"/>
    <property type="match status" value="1"/>
</dbReference>